<sequence>MCHQSTANLVKQKEKEGKMKLAIQENLVPGKSFLEKVNKATEYGFQAIEVWGMDIVNRVEEIKGALSGSKLRISTICAGYRGSLLSSSKEERDKAIKDIKELLTIGSDLGAVGLIVVPIFGPPQIPDLSPWKRAEEIEKELLVTLLKEIGEKAEEVGCFCLLEPLNRYETHLIKTVEQAIEIVKRVNSPAVKVMADFFHMSIEEAKIDEAIKKGKDFICHVHLADSNRLLPGCGHTDFKAGFSALKEIGYDKYMALECRIPGKAEEELPKCVEYLKGCME</sequence>
<dbReference type="InterPro" id="IPR036237">
    <property type="entry name" value="Xyl_isomerase-like_sf"/>
</dbReference>
<gene>
    <name evidence="3" type="ORF">DRJ00_00305</name>
</gene>
<dbReference type="PANTHER" id="PTHR43489:SF7">
    <property type="entry name" value="3-DEHYDRO-D-GULOSIDE 4-EPIMERASE-RELATED"/>
    <property type="match status" value="1"/>
</dbReference>
<dbReference type="Gene3D" id="3.20.20.150">
    <property type="entry name" value="Divalent-metal-dependent TIM barrel enzymes"/>
    <property type="match status" value="1"/>
</dbReference>
<keyword evidence="1 3" id="KW-0413">Isomerase</keyword>
<protein>
    <submittedName>
        <fullName evidence="3">Sugar phosphate isomerase/epimerase</fullName>
    </submittedName>
</protein>
<evidence type="ECO:0000259" key="2">
    <source>
        <dbReference type="Pfam" id="PF01261"/>
    </source>
</evidence>
<proteinExistence type="predicted"/>
<evidence type="ECO:0000256" key="1">
    <source>
        <dbReference type="ARBA" id="ARBA00023235"/>
    </source>
</evidence>
<evidence type="ECO:0000313" key="4">
    <source>
        <dbReference type="Proteomes" id="UP000279422"/>
    </source>
</evidence>
<dbReference type="Pfam" id="PF01261">
    <property type="entry name" value="AP_endonuc_2"/>
    <property type="match status" value="1"/>
</dbReference>
<name>A0A497E6H8_UNCAE</name>
<accession>A0A497E6H8</accession>
<dbReference type="Proteomes" id="UP000279422">
    <property type="component" value="Unassembled WGS sequence"/>
</dbReference>
<dbReference type="PANTHER" id="PTHR43489">
    <property type="entry name" value="ISOMERASE"/>
    <property type="match status" value="1"/>
</dbReference>
<organism evidence="3 4">
    <name type="scientific">Aerophobetes bacterium</name>
    <dbReference type="NCBI Taxonomy" id="2030807"/>
    <lineage>
        <taxon>Bacteria</taxon>
        <taxon>Candidatus Aerophobota</taxon>
    </lineage>
</organism>
<evidence type="ECO:0000313" key="3">
    <source>
        <dbReference type="EMBL" id="RLE10767.1"/>
    </source>
</evidence>
<feature type="domain" description="Xylose isomerase-like TIM barrel" evidence="2">
    <location>
        <begin position="38"/>
        <end position="276"/>
    </location>
</feature>
<dbReference type="GO" id="GO:0016853">
    <property type="term" value="F:isomerase activity"/>
    <property type="evidence" value="ECO:0007669"/>
    <property type="project" value="UniProtKB-KW"/>
</dbReference>
<dbReference type="SUPFAM" id="SSF51658">
    <property type="entry name" value="Xylose isomerase-like"/>
    <property type="match status" value="1"/>
</dbReference>
<dbReference type="AlphaFoldDB" id="A0A497E6H8"/>
<reference evidence="3 4" key="1">
    <citation type="submission" date="2018-06" db="EMBL/GenBank/DDBJ databases">
        <title>Extensive metabolic versatility and redundancy in microbially diverse, dynamic hydrothermal sediments.</title>
        <authorList>
            <person name="Dombrowski N."/>
            <person name="Teske A."/>
            <person name="Baker B.J."/>
        </authorList>
    </citation>
    <scope>NUCLEOTIDE SEQUENCE [LARGE SCALE GENOMIC DNA]</scope>
    <source>
        <strain evidence="3">B47_G16</strain>
    </source>
</reference>
<comment type="caution">
    <text evidence="3">The sequence shown here is derived from an EMBL/GenBank/DDBJ whole genome shotgun (WGS) entry which is preliminary data.</text>
</comment>
<dbReference type="InterPro" id="IPR050417">
    <property type="entry name" value="Sugar_Epim/Isomerase"/>
</dbReference>
<dbReference type="EMBL" id="QMPZ01000002">
    <property type="protein sequence ID" value="RLE10767.1"/>
    <property type="molecule type" value="Genomic_DNA"/>
</dbReference>
<dbReference type="InterPro" id="IPR013022">
    <property type="entry name" value="Xyl_isomerase-like_TIM-brl"/>
</dbReference>